<keyword evidence="5" id="KW-1185">Reference proteome</keyword>
<dbReference type="PROSITE" id="PS50293">
    <property type="entry name" value="TPR_REGION"/>
    <property type="match status" value="2"/>
</dbReference>
<dbReference type="Proteomes" id="UP000614200">
    <property type="component" value="Unassembled WGS sequence"/>
</dbReference>
<proteinExistence type="predicted"/>
<dbReference type="SUPFAM" id="SSF48452">
    <property type="entry name" value="TPR-like"/>
    <property type="match status" value="1"/>
</dbReference>
<dbReference type="InterPro" id="IPR019734">
    <property type="entry name" value="TPR_rpt"/>
</dbReference>
<evidence type="ECO:0000256" key="2">
    <source>
        <dbReference type="ARBA" id="ARBA00022803"/>
    </source>
</evidence>
<evidence type="ECO:0000313" key="5">
    <source>
        <dbReference type="Proteomes" id="UP000614200"/>
    </source>
</evidence>
<dbReference type="PANTHER" id="PTHR44943:SF8">
    <property type="entry name" value="TPR REPEAT-CONTAINING PROTEIN MJ0263"/>
    <property type="match status" value="1"/>
</dbReference>
<dbReference type="SMART" id="SM00028">
    <property type="entry name" value="TPR"/>
    <property type="match status" value="6"/>
</dbReference>
<comment type="caution">
    <text evidence="4">The sequence shown here is derived from an EMBL/GenBank/DDBJ whole genome shotgun (WGS) entry which is preliminary data.</text>
</comment>
<protein>
    <submittedName>
        <fullName evidence="4">Tetratricopeptide repeat protein</fullName>
    </submittedName>
</protein>
<organism evidence="4 5">
    <name type="scientific">Fusibacter ferrireducens</name>
    <dbReference type="NCBI Taxonomy" id="2785058"/>
    <lineage>
        <taxon>Bacteria</taxon>
        <taxon>Bacillati</taxon>
        <taxon>Bacillota</taxon>
        <taxon>Clostridia</taxon>
        <taxon>Eubacteriales</taxon>
        <taxon>Eubacteriales Family XII. Incertae Sedis</taxon>
        <taxon>Fusibacter</taxon>
    </lineage>
</organism>
<evidence type="ECO:0000256" key="1">
    <source>
        <dbReference type="ARBA" id="ARBA00022737"/>
    </source>
</evidence>
<dbReference type="Gene3D" id="1.25.40.10">
    <property type="entry name" value="Tetratricopeptide repeat domain"/>
    <property type="match status" value="2"/>
</dbReference>
<feature type="repeat" description="TPR" evidence="3">
    <location>
        <begin position="320"/>
        <end position="353"/>
    </location>
</feature>
<reference evidence="4 5" key="1">
    <citation type="submission" date="2020-11" db="EMBL/GenBank/DDBJ databases">
        <title>Fusibacter basophilias sp. nov.</title>
        <authorList>
            <person name="Qiu D."/>
        </authorList>
    </citation>
    <scope>NUCLEOTIDE SEQUENCE [LARGE SCALE GENOMIC DNA]</scope>
    <source>
        <strain evidence="4 5">Q10-2</strain>
    </source>
</reference>
<dbReference type="InterPro" id="IPR011990">
    <property type="entry name" value="TPR-like_helical_dom_sf"/>
</dbReference>
<keyword evidence="1" id="KW-0677">Repeat</keyword>
<keyword evidence="2 3" id="KW-0802">TPR repeat</keyword>
<dbReference type="InterPro" id="IPR051685">
    <property type="entry name" value="Ycf3/AcsC/BcsC/TPR_MFPF"/>
</dbReference>
<gene>
    <name evidence="4" type="ORF">ISU02_23165</name>
</gene>
<dbReference type="PROSITE" id="PS50005">
    <property type="entry name" value="TPR"/>
    <property type="match status" value="2"/>
</dbReference>
<dbReference type="Pfam" id="PF07719">
    <property type="entry name" value="TPR_2"/>
    <property type="match status" value="1"/>
</dbReference>
<name>A0ABR9ZZY4_9FIRM</name>
<accession>A0ABR9ZZY4</accession>
<sequence length="367" mass="42989">MHIIETYLKKFLDEVVFIELKAEKKIKLRTIELNPSIPIPVCIDNLAETIKENNIEIIPPLAIIKGLIYVLGAEPEFKHVAYYVDLIKDIDIEMPLKILNDALNFASLKEYYRAILYLNACLKIDSDNLDTLYNLGRCYHDLYQETTESEYEEQSAAYFKKTVEIDPTFGLGYYQLGIFFYNRENFKQAEKLWVKALSFELDQDVKEEIVTFLGKCRDRSTYETGYELVLNGRIDEGLELLKSIEEEHGDWWNLNFFIGLAYRFQEEHETALKYFLKVLTLNTGHIQTMNEIGICLLSLGDYDEALKYYKEALRLDPLNAEIICNRGIVFLNKGDIEEARRQFERAFELNPEDEVIQMWHAHIKTVH</sequence>
<dbReference type="EMBL" id="JADKNH010000027">
    <property type="protein sequence ID" value="MBF4696010.1"/>
    <property type="molecule type" value="Genomic_DNA"/>
</dbReference>
<dbReference type="InterPro" id="IPR013105">
    <property type="entry name" value="TPR_2"/>
</dbReference>
<evidence type="ECO:0000256" key="3">
    <source>
        <dbReference type="PROSITE-ProRule" id="PRU00339"/>
    </source>
</evidence>
<dbReference type="Pfam" id="PF13424">
    <property type="entry name" value="TPR_12"/>
    <property type="match status" value="1"/>
</dbReference>
<dbReference type="PANTHER" id="PTHR44943">
    <property type="entry name" value="CELLULOSE SYNTHASE OPERON PROTEIN C"/>
    <property type="match status" value="1"/>
</dbReference>
<dbReference type="RefSeq" id="WP_194704244.1">
    <property type="nucleotide sequence ID" value="NZ_JADKNH010000027.1"/>
</dbReference>
<evidence type="ECO:0000313" key="4">
    <source>
        <dbReference type="EMBL" id="MBF4696010.1"/>
    </source>
</evidence>
<feature type="repeat" description="TPR" evidence="3">
    <location>
        <begin position="286"/>
        <end position="319"/>
    </location>
</feature>